<dbReference type="PANTHER" id="PTHR13696">
    <property type="entry name" value="P-LOOP CONTAINING NUCLEOSIDE TRIPHOSPHATE HYDROLASE"/>
    <property type="match status" value="1"/>
</dbReference>
<dbReference type="InterPro" id="IPR027417">
    <property type="entry name" value="P-loop_NTPase"/>
</dbReference>
<dbReference type="PANTHER" id="PTHR13696:SF99">
    <property type="entry name" value="COBYRINIC ACID AC-DIAMIDE SYNTHASE"/>
    <property type="match status" value="1"/>
</dbReference>
<proteinExistence type="predicted"/>
<evidence type="ECO:0000313" key="2">
    <source>
        <dbReference type="EMBL" id="GAP04834.1"/>
    </source>
</evidence>
<accession>A0A3F3H2R6</accession>
<dbReference type="SUPFAM" id="SSF52540">
    <property type="entry name" value="P-loop containing nucleoside triphosphate hydrolases"/>
    <property type="match status" value="1"/>
</dbReference>
<dbReference type="STRING" id="709323.GCA_001047135_01399"/>
<sequence length="241" mass="27304">MKIITVNVNKGGAGKTTLAFNLAEYLKKNHRVLLLDFDDSTNLTNRYGHYTNLNNTVVNLFENGDVSPIKLGDNFDLIAGHSSVEQLKERLNSRRRREYIFGKWLALNEEKLSKKYDYIVIDTENDEGILTQNALIVSDLVLGVAEASKDSFLAIVALKKFVQELNDDFNSEIKLALIANKINLSENASKDLLAELQSYPEYLGYLPRRTRIADDKAVFSTTDEVLKEQLRAIFEKVIEVV</sequence>
<evidence type="ECO:0000259" key="1">
    <source>
        <dbReference type="Pfam" id="PF13614"/>
    </source>
</evidence>
<dbReference type="Proteomes" id="UP000064514">
    <property type="component" value="Unassembled WGS sequence"/>
</dbReference>
<protein>
    <recommendedName>
        <fullName evidence="1">AAA domain-containing protein</fullName>
    </recommendedName>
</protein>
<name>A0A3F3H2R6_9LACO</name>
<dbReference type="InterPro" id="IPR025669">
    <property type="entry name" value="AAA_dom"/>
</dbReference>
<gene>
    <name evidence="2" type="ORF">FTRO_0090350</name>
</gene>
<dbReference type="CDD" id="cd02042">
    <property type="entry name" value="ParAB_family"/>
    <property type="match status" value="1"/>
</dbReference>
<dbReference type="InterPro" id="IPR050678">
    <property type="entry name" value="DNA_Partitioning_ATPase"/>
</dbReference>
<dbReference type="Pfam" id="PF13614">
    <property type="entry name" value="AAA_31"/>
    <property type="match status" value="1"/>
</dbReference>
<reference evidence="2" key="1">
    <citation type="journal article" date="2015" name="BMC Genomics">
        <title>Comparative genomics of Fructobacillus spp. and Leuconostoc spp. reveals niche-specific evolution of Fructobacillus spp.</title>
        <authorList>
            <person name="Endo A."/>
            <person name="Tanizawa Y."/>
            <person name="Tanaka N."/>
            <person name="Maeno S."/>
            <person name="Kumar H."/>
            <person name="Shiwa Y."/>
            <person name="Okada S."/>
            <person name="Yoshikawa H."/>
            <person name="Dicks L."/>
            <person name="Nakagawa J."/>
            <person name="Arita M."/>
        </authorList>
    </citation>
    <scope>NUCLEOTIDE SEQUENCE [LARGE SCALE GENOMIC DNA]</scope>
    <source>
        <strain evidence="2">F214-1</strain>
    </source>
</reference>
<dbReference type="Gene3D" id="3.40.50.300">
    <property type="entry name" value="P-loop containing nucleotide triphosphate hydrolases"/>
    <property type="match status" value="1"/>
</dbReference>
<dbReference type="EMBL" id="DF968086">
    <property type="protein sequence ID" value="GAP04834.1"/>
    <property type="molecule type" value="Genomic_DNA"/>
</dbReference>
<dbReference type="AlphaFoldDB" id="A0A3F3H2R6"/>
<feature type="domain" description="AAA" evidence="1">
    <location>
        <begin position="1"/>
        <end position="174"/>
    </location>
</feature>
<dbReference type="RefSeq" id="WP_059394179.1">
    <property type="nucleotide sequence ID" value="NZ_DF968086.1"/>
</dbReference>
<organism evidence="2">
    <name type="scientific">Fructobacillus tropaeoli</name>
    <dbReference type="NCBI Taxonomy" id="709323"/>
    <lineage>
        <taxon>Bacteria</taxon>
        <taxon>Bacillati</taxon>
        <taxon>Bacillota</taxon>
        <taxon>Bacilli</taxon>
        <taxon>Lactobacillales</taxon>
        <taxon>Lactobacillaceae</taxon>
        <taxon>Fructobacillus</taxon>
    </lineage>
</organism>